<dbReference type="Gene3D" id="3.40.50.1820">
    <property type="entry name" value="alpha/beta hydrolase"/>
    <property type="match status" value="1"/>
</dbReference>
<protein>
    <submittedName>
        <fullName evidence="4">Alpha/beta fold hydrolase</fullName>
    </submittedName>
</protein>
<dbReference type="InterPro" id="IPR003140">
    <property type="entry name" value="PLipase/COase/thioEstase"/>
</dbReference>
<keyword evidence="2 4" id="KW-0378">Hydrolase</keyword>
<evidence type="ECO:0000256" key="1">
    <source>
        <dbReference type="ARBA" id="ARBA00006499"/>
    </source>
</evidence>
<reference evidence="4 5" key="1">
    <citation type="submission" date="2024-04" db="EMBL/GenBank/DDBJ databases">
        <title>Isolation of an actinomycete strain from pig manure.</title>
        <authorList>
            <person name="Gong T."/>
            <person name="Yu Z."/>
            <person name="An M."/>
            <person name="Wei C."/>
            <person name="Yang W."/>
            <person name="Liu L."/>
        </authorList>
    </citation>
    <scope>NUCLEOTIDE SEQUENCE [LARGE SCALE GENOMIC DNA]</scope>
    <source>
        <strain evidence="4 5">ZF39</strain>
    </source>
</reference>
<dbReference type="InterPro" id="IPR050565">
    <property type="entry name" value="LYPA1-2/EST-like"/>
</dbReference>
<sequence length="207" mass="22661">MVRIDDNAVVWRQGTGDDLVLAMHGFGADERDLAGVAPYLPEQFTVASLRGPLPSPMGGGYAWFEFNPAVDSTDHTMVKASAEAVLEWLGTIGDKYARVHALGFSQGGVMAVELARLAPTRFTSVVHLSSFAHNGDLPGDADLLAMDPKLPLFSGIGHDDNVIAANKRERSIPWLDAHFDVERHYYERGHTITMEELQDVSAFLNRV</sequence>
<evidence type="ECO:0000259" key="3">
    <source>
        <dbReference type="Pfam" id="PF02230"/>
    </source>
</evidence>
<feature type="domain" description="Phospholipase/carboxylesterase/thioesterase" evidence="3">
    <location>
        <begin position="9"/>
        <end position="205"/>
    </location>
</feature>
<dbReference type="Proteomes" id="UP001442841">
    <property type="component" value="Chromosome"/>
</dbReference>
<comment type="similarity">
    <text evidence="1">Belongs to the AB hydrolase superfamily. AB hydrolase 2 family.</text>
</comment>
<dbReference type="InterPro" id="IPR029058">
    <property type="entry name" value="AB_hydrolase_fold"/>
</dbReference>
<dbReference type="GO" id="GO:0016787">
    <property type="term" value="F:hydrolase activity"/>
    <property type="evidence" value="ECO:0007669"/>
    <property type="project" value="UniProtKB-KW"/>
</dbReference>
<proteinExistence type="inferred from homology"/>
<evidence type="ECO:0000313" key="5">
    <source>
        <dbReference type="Proteomes" id="UP001442841"/>
    </source>
</evidence>
<dbReference type="RefSeq" id="WP_425308342.1">
    <property type="nucleotide sequence ID" value="NZ_CP154795.1"/>
</dbReference>
<dbReference type="EMBL" id="CP154795">
    <property type="protein sequence ID" value="XAN06902.1"/>
    <property type="molecule type" value="Genomic_DNA"/>
</dbReference>
<dbReference type="Pfam" id="PF02230">
    <property type="entry name" value="Abhydrolase_2"/>
    <property type="match status" value="1"/>
</dbReference>
<keyword evidence="5" id="KW-1185">Reference proteome</keyword>
<evidence type="ECO:0000313" key="4">
    <source>
        <dbReference type="EMBL" id="XAN06902.1"/>
    </source>
</evidence>
<gene>
    <name evidence="4" type="ORF">AADG42_06150</name>
</gene>
<evidence type="ECO:0000256" key="2">
    <source>
        <dbReference type="ARBA" id="ARBA00022801"/>
    </source>
</evidence>
<organism evidence="4 5">
    <name type="scientific">Ammonicoccus fulvus</name>
    <dbReference type="NCBI Taxonomy" id="3138240"/>
    <lineage>
        <taxon>Bacteria</taxon>
        <taxon>Bacillati</taxon>
        <taxon>Actinomycetota</taxon>
        <taxon>Actinomycetes</taxon>
        <taxon>Propionibacteriales</taxon>
        <taxon>Propionibacteriaceae</taxon>
        <taxon>Ammonicoccus</taxon>
    </lineage>
</organism>
<dbReference type="PANTHER" id="PTHR10655">
    <property type="entry name" value="LYSOPHOSPHOLIPASE-RELATED"/>
    <property type="match status" value="1"/>
</dbReference>
<dbReference type="SUPFAM" id="SSF53474">
    <property type="entry name" value="alpha/beta-Hydrolases"/>
    <property type="match status" value="1"/>
</dbReference>
<dbReference type="PANTHER" id="PTHR10655:SF17">
    <property type="entry name" value="LYSOPHOSPHOLIPASE-LIKE PROTEIN 1"/>
    <property type="match status" value="1"/>
</dbReference>
<name>A0ABZ3FPW2_9ACTN</name>
<accession>A0ABZ3FPW2</accession>